<keyword evidence="2" id="KW-0645">Protease</keyword>
<dbReference type="InterPro" id="IPR000064">
    <property type="entry name" value="NLP_P60_dom"/>
</dbReference>
<dbReference type="GO" id="GO:0006508">
    <property type="term" value="P:proteolysis"/>
    <property type="evidence" value="ECO:0007669"/>
    <property type="project" value="UniProtKB-KW"/>
</dbReference>
<dbReference type="Pfam" id="PF00877">
    <property type="entry name" value="NLPC_P60"/>
    <property type="match status" value="1"/>
</dbReference>
<protein>
    <submittedName>
        <fullName evidence="6">NLP/P60-like protein</fullName>
    </submittedName>
</protein>
<keyword evidence="3" id="KW-0378">Hydrolase</keyword>
<accession>A0A3M4M3T8</accession>
<dbReference type="Proteomes" id="UP000277236">
    <property type="component" value="Unassembled WGS sequence"/>
</dbReference>
<dbReference type="GO" id="GO:0008234">
    <property type="term" value="F:cysteine-type peptidase activity"/>
    <property type="evidence" value="ECO:0007669"/>
    <property type="project" value="UniProtKB-KW"/>
</dbReference>
<proteinExistence type="inferred from homology"/>
<gene>
    <name evidence="6" type="ORF">ALQ04_100390</name>
</gene>
<dbReference type="PANTHER" id="PTHR47053:SF1">
    <property type="entry name" value="MUREIN DD-ENDOPEPTIDASE MEPH-RELATED"/>
    <property type="match status" value="1"/>
</dbReference>
<evidence type="ECO:0000313" key="7">
    <source>
        <dbReference type="Proteomes" id="UP000277236"/>
    </source>
</evidence>
<dbReference type="AlphaFoldDB" id="A0A3M4M3T8"/>
<feature type="domain" description="NlpC/P60" evidence="5">
    <location>
        <begin position="177"/>
        <end position="302"/>
    </location>
</feature>
<dbReference type="PANTHER" id="PTHR47053">
    <property type="entry name" value="MUREIN DD-ENDOPEPTIDASE MEPH-RELATED"/>
    <property type="match status" value="1"/>
</dbReference>
<evidence type="ECO:0000313" key="6">
    <source>
        <dbReference type="EMBL" id="RMQ48417.1"/>
    </source>
</evidence>
<comment type="similarity">
    <text evidence="1">Belongs to the peptidase C40 family.</text>
</comment>
<evidence type="ECO:0000256" key="1">
    <source>
        <dbReference type="ARBA" id="ARBA00007074"/>
    </source>
</evidence>
<keyword evidence="4" id="KW-0788">Thiol protease</keyword>
<evidence type="ECO:0000259" key="5">
    <source>
        <dbReference type="PROSITE" id="PS51935"/>
    </source>
</evidence>
<dbReference type="InterPro" id="IPR038765">
    <property type="entry name" value="Papain-like_cys_pep_sf"/>
</dbReference>
<dbReference type="EMBL" id="RBRE01000028">
    <property type="protein sequence ID" value="RMQ48417.1"/>
    <property type="molecule type" value="Genomic_DNA"/>
</dbReference>
<dbReference type="Gene3D" id="3.90.1720.10">
    <property type="entry name" value="endopeptidase domain like (from Nostoc punctiforme)"/>
    <property type="match status" value="1"/>
</dbReference>
<evidence type="ECO:0000256" key="2">
    <source>
        <dbReference type="ARBA" id="ARBA00022670"/>
    </source>
</evidence>
<evidence type="ECO:0000256" key="4">
    <source>
        <dbReference type="ARBA" id="ARBA00022807"/>
    </source>
</evidence>
<reference evidence="6 7" key="1">
    <citation type="submission" date="2018-08" db="EMBL/GenBank/DDBJ databases">
        <title>Recombination of ecologically and evolutionarily significant loci maintains genetic cohesion in the Pseudomonas syringae species complex.</title>
        <authorList>
            <person name="Dillon M."/>
            <person name="Thakur S."/>
            <person name="Almeida R.N.D."/>
            <person name="Weir B.S."/>
            <person name="Guttman D.S."/>
        </authorList>
    </citation>
    <scope>NUCLEOTIDE SEQUENCE [LARGE SCALE GENOMIC DNA]</scope>
    <source>
        <strain evidence="6 7">ICMP 3353</strain>
    </source>
</reference>
<dbReference type="InterPro" id="IPR051202">
    <property type="entry name" value="Peptidase_C40"/>
</dbReference>
<name>A0A3M4M3T8_PSECI</name>
<sequence>MFISYPFELIEKNMCEFCDFHAFFRRMAQPSEWTGQPLVSKGIEQKLERVCRIKRKDATVIESTNGVRFCQKAVIKLRADHYEPCRMRPFFKTWLTICLFMPLAAHATNREQQLPASFTGYTAKSHFSPVITPRTISPQTTIPLSIQSTAETQIPAPRKNSAKSAKARTLPTANANAKQGNAVVKRALQAVGTPYRWGGNTPGKGLDCSGLVKYAFNDVQEVDLPRTSNAMAEGHGQKVERKDLKPGDLLFFNIKSRKINHVAIYLGNDRFVHAPRRGKAVTVDTLKKPYWNSHYKIAKRVLPKQTTPLHVAQR</sequence>
<dbReference type="PROSITE" id="PS51935">
    <property type="entry name" value="NLPC_P60"/>
    <property type="match status" value="1"/>
</dbReference>
<organism evidence="6 7">
    <name type="scientific">Pseudomonas cichorii</name>
    <dbReference type="NCBI Taxonomy" id="36746"/>
    <lineage>
        <taxon>Bacteria</taxon>
        <taxon>Pseudomonadati</taxon>
        <taxon>Pseudomonadota</taxon>
        <taxon>Gammaproteobacteria</taxon>
        <taxon>Pseudomonadales</taxon>
        <taxon>Pseudomonadaceae</taxon>
        <taxon>Pseudomonas</taxon>
    </lineage>
</organism>
<comment type="caution">
    <text evidence="6">The sequence shown here is derived from an EMBL/GenBank/DDBJ whole genome shotgun (WGS) entry which is preliminary data.</text>
</comment>
<dbReference type="SUPFAM" id="SSF54001">
    <property type="entry name" value="Cysteine proteinases"/>
    <property type="match status" value="1"/>
</dbReference>
<evidence type="ECO:0000256" key="3">
    <source>
        <dbReference type="ARBA" id="ARBA00022801"/>
    </source>
</evidence>